<name>A0A3T0TTC4_9BACT</name>
<dbReference type="KEGG" id="mphc:DMC14_000820"/>
<organism evidence="3 4">
    <name type="scientific">Metamycoplasma phocicerebrale</name>
    <dbReference type="NCBI Taxonomy" id="142649"/>
    <lineage>
        <taxon>Bacteria</taxon>
        <taxon>Bacillati</taxon>
        <taxon>Mycoplasmatota</taxon>
        <taxon>Mycoplasmoidales</taxon>
        <taxon>Metamycoplasmataceae</taxon>
        <taxon>Metamycoplasma</taxon>
    </lineage>
</organism>
<evidence type="ECO:0000313" key="4">
    <source>
        <dbReference type="Proteomes" id="UP000256585"/>
    </source>
</evidence>
<evidence type="ECO:0000313" key="3">
    <source>
        <dbReference type="EMBL" id="AZZ65335.2"/>
    </source>
</evidence>
<dbReference type="Proteomes" id="UP000256585">
    <property type="component" value="Chromosome"/>
</dbReference>
<keyword evidence="2" id="KW-0732">Signal</keyword>
<proteinExistence type="predicted"/>
<protein>
    <submittedName>
        <fullName evidence="3">Uncharacterized protein</fullName>
    </submittedName>
</protein>
<keyword evidence="4" id="KW-1185">Reference proteome</keyword>
<accession>A0A3T0TTC4</accession>
<dbReference type="EMBL" id="CP033058">
    <property type="protein sequence ID" value="AZZ65335.2"/>
    <property type="molecule type" value="Genomic_DNA"/>
</dbReference>
<feature type="coiled-coil region" evidence="1">
    <location>
        <begin position="764"/>
        <end position="883"/>
    </location>
</feature>
<evidence type="ECO:0000256" key="2">
    <source>
        <dbReference type="SAM" id="SignalP"/>
    </source>
</evidence>
<evidence type="ECO:0000256" key="1">
    <source>
        <dbReference type="SAM" id="Coils"/>
    </source>
</evidence>
<feature type="coiled-coil region" evidence="1">
    <location>
        <begin position="129"/>
        <end position="243"/>
    </location>
</feature>
<feature type="coiled-coil region" evidence="1">
    <location>
        <begin position="501"/>
        <end position="650"/>
    </location>
</feature>
<feature type="coiled-coil region" evidence="1">
    <location>
        <begin position="1194"/>
        <end position="1221"/>
    </location>
</feature>
<reference evidence="3" key="1">
    <citation type="submission" date="2019-03" db="EMBL/GenBank/DDBJ databases">
        <title>Draft Sequence and Annotation of the Mycoplasma phocicerebrale Strain 1049T Genome.</title>
        <authorList>
            <person name="Frasca S.Jr."/>
            <person name="Kutish G.F."/>
            <person name="Castellanos Gell J."/>
            <person name="Michaels D.L."/>
            <person name="Brown D.R."/>
        </authorList>
    </citation>
    <scope>NUCLEOTIDE SEQUENCE</scope>
    <source>
        <strain evidence="3">1049</strain>
    </source>
</reference>
<feature type="coiled-coil region" evidence="1">
    <location>
        <begin position="682"/>
        <end position="740"/>
    </location>
</feature>
<sequence length="1289" mass="146839">MNKKAKIILGLLLGGALATGAGVTAAFLASKPKNKQMAKYPDLGITKSDEEKAKKLDVTKDKDNKALKDYIDSVINALNNGAENAPKAKSEQEYKIANDYLEKSLEFGESGKEILKQFLDKLPSDSPKAKENKELKEKLEKALEDAKKANKELKDKLLVKEEIKSIKLKTNEEIKNIEDLIILAEIKQKLQDLNKILSELNAAKQKVETLKLDEEKQTISKIKETLDKSIAELKVKEQALENDPETQKKAIKDYLNTYKKDVKDAVEKSQATTTIDSMEKSVEKLDKLVKLGQKIVIDANKLGLTAEKTEYETEKEKANTELMALKARLEAKKLAIQQAKEAAAQALQKAKDAIKAARDSRDEASLEKAITDLNAAISEMNDAKTKTEDQNLDKETNELKNASLEANLALNVAKENKEKRAKTKGFINDLDVKITNLTNALATNNKQNIQSAKEELKLAYDKAKEFYDTNKNNEVISNDLGQLNQKLILSNTLDEEAIGKIELLKQKEQQIKDDINKAKNDLATAQAEATQALKGNDINALKGAKEKLAKAIAFAEETETKARNNNFVTEADELKELIKSAKNKKIEITDKISGIELDTLQAKKDKFNELTTKLQLAIQKAEEALKDENKNNLELSKEALEEIIKVLNESNDLKEIFKNQHNDFNMEYDALLAKIDIANPLKNQLLILKLKIEEELKTLEQKLKIEEKNIEDNKKLFEPNKNNLEKLKEIKQKISQVQARLVPLGSKVNNEFSNPQYNNVKNLYEKIKNEANLFNIKVKEKIEELEKEINKSKSKIQTALNELQEGLVKTENDKGTLRLDGSTGSIQFLEDKIALALKTMEEEQKNKDELEIKLLLDNLKLKMEEAKKKVKEYKESLTEIKAKLDAEFAAIKQRDNDIKGIYEEPIGEISTASNTYIGLQGKYEVIISDWEILKEKYGSSEYNKTEIENYDKKLKSFYENIKNRKQEISDIMELKVSINNKESKLASEINVSNITIENPVNGFNFTFEEKDLKPNDESGNLELTINITGKFEAIHKINNISGFKNITIPKSARIKKDKYFDFVLFLFNKSKEDTSGANVEEKLLKALNDNFLHIKKNFMEYKINLKDYVGWDSYIFTNKTKHPYINVSFSEGINKISTSEKSIEMAIITGKKPDGSFVYKTIDDVSLQYEDIVITFFQTMGRYFNSLNIMKNIYKFANIELAKYSNKVSEIEEDIQNTVNKLFENNFSHDADVENLWSKWKNNIKIDYNQISQEEKIKVGKHFTESDFLIDYAIIGIEFYLDETNKKQI</sequence>
<keyword evidence="1" id="KW-0175">Coiled coil</keyword>
<feature type="chain" id="PRO_5030083876" evidence="2">
    <location>
        <begin position="22"/>
        <end position="1289"/>
    </location>
</feature>
<feature type="signal peptide" evidence="2">
    <location>
        <begin position="1"/>
        <end position="21"/>
    </location>
</feature>
<gene>
    <name evidence="3" type="ORF">DMC14_000820</name>
</gene>
<feature type="coiled-coil region" evidence="1">
    <location>
        <begin position="301"/>
        <end position="390"/>
    </location>
</feature>
<dbReference type="RefSeq" id="WP_137412644.1">
    <property type="nucleotide sequence ID" value="NZ_CP033058.2"/>
</dbReference>